<dbReference type="Proteomes" id="UP000254912">
    <property type="component" value="Unassembled WGS sequence"/>
</dbReference>
<sequence>MTYSQNRNRHEIEEDMFMIKQMTRHFKQMEKVMLMRMLAPLNFDENTQKIK</sequence>
<proteinExistence type="predicted"/>
<accession>A0A288Q6T7</accession>
<keyword evidence="2" id="KW-1185">Reference proteome</keyword>
<evidence type="ECO:0000313" key="2">
    <source>
        <dbReference type="Proteomes" id="UP000254912"/>
    </source>
</evidence>
<dbReference type="EMBL" id="QRAS01000003">
    <property type="protein sequence ID" value="RDL05430.1"/>
    <property type="molecule type" value="Genomic_DNA"/>
</dbReference>
<reference evidence="1 2" key="1">
    <citation type="submission" date="2018-07" db="EMBL/GenBank/DDBJ databases">
        <title>Genomic Encyclopedia of Type Strains, Phase III (KMG-III): the genomes of soil and plant-associated and newly described type strains.</title>
        <authorList>
            <person name="Whitman W."/>
        </authorList>
    </citation>
    <scope>NUCLEOTIDE SEQUENCE [LARGE SCALE GENOMIC DNA]</scope>
    <source>
        <strain evidence="1 2">CECT 7031</strain>
    </source>
</reference>
<comment type="caution">
    <text evidence="1">The sequence shown here is derived from an EMBL/GenBank/DDBJ whole genome shotgun (WGS) entry which is preliminary data.</text>
</comment>
<protein>
    <submittedName>
        <fullName evidence="1">Uncharacterized protein</fullName>
    </submittedName>
</protein>
<organism evidence="1 2">
    <name type="scientific">Weissella soli</name>
    <dbReference type="NCBI Taxonomy" id="155866"/>
    <lineage>
        <taxon>Bacteria</taxon>
        <taxon>Bacillati</taxon>
        <taxon>Bacillota</taxon>
        <taxon>Bacilli</taxon>
        <taxon>Lactobacillales</taxon>
        <taxon>Lactobacillaceae</taxon>
        <taxon>Weissella</taxon>
    </lineage>
</organism>
<dbReference type="AlphaFoldDB" id="A0A288Q6T7"/>
<evidence type="ECO:0000313" key="1">
    <source>
        <dbReference type="EMBL" id="RDL05430.1"/>
    </source>
</evidence>
<gene>
    <name evidence="1" type="ORF">DFP99_1392</name>
</gene>
<dbReference type="KEGG" id="wso:WSWS_01218"/>
<name>A0A288Q6T7_9LACO</name>